<evidence type="ECO:0000313" key="1">
    <source>
        <dbReference type="EMBL" id="EMY68329.1"/>
    </source>
</evidence>
<sequence>MTLLISWIGVDQRKESSIYIASESRISWNNVENNFIEKYDYAQKIFSCRNHPIIIGFCGEVIFPLITINQIAQLIDQGLFYNNSFDSAKKRYNLFFEFLSEKRLLFPSKTKFSGSFQILFVTRDQDKMNSKFFIRLIEYSEHEGIGKWNVAEPTYNDHSEKLFTLGSGRNEFLINYENYKNSKIRNTTRSIFQCFCDTLENIKDPACGGPPQLAGIYRIQNGRNFGIIYNENRYFLGAHIDRLNEFSEIEWRNDLFERVDPQTKEILSGAQKQPNPLKYY</sequence>
<proteinExistence type="predicted"/>
<dbReference type="EMBL" id="AOGY02000071">
    <property type="protein sequence ID" value="EMY68329.1"/>
    <property type="molecule type" value="Genomic_DNA"/>
</dbReference>
<reference evidence="1 2" key="1">
    <citation type="submission" date="2013-03" db="EMBL/GenBank/DDBJ databases">
        <authorList>
            <person name="Harkins D.M."/>
            <person name="Durkin A.S."/>
            <person name="Brinkac L.M."/>
            <person name="Haft D.H."/>
            <person name="Selengut J.D."/>
            <person name="Sanka R."/>
            <person name="DePew J."/>
            <person name="Purushe J."/>
            <person name="Galloway R.L."/>
            <person name="Vinetz J.M."/>
            <person name="Sutton G.G."/>
            <person name="Nierman W.C."/>
            <person name="Fouts D.E."/>
        </authorList>
    </citation>
    <scope>NUCLEOTIDE SEQUENCE [LARGE SCALE GENOMIC DNA]</scope>
    <source>
        <strain evidence="1 2">Waz Holland</strain>
    </source>
</reference>
<accession>N1VWG8</accession>
<gene>
    <name evidence="1" type="ORF">LEP1GSC199_0604</name>
</gene>
<dbReference type="AlphaFoldDB" id="N1VWG8"/>
<dbReference type="RefSeq" id="WP_002989042.1">
    <property type="nucleotide sequence ID" value="NZ_AOGY02000071.1"/>
</dbReference>
<organism evidence="1 2">
    <name type="scientific">Leptospira vanthielii serovar Holland str. Waz Holland = ATCC 700522</name>
    <dbReference type="NCBI Taxonomy" id="1218591"/>
    <lineage>
        <taxon>Bacteria</taxon>
        <taxon>Pseudomonadati</taxon>
        <taxon>Spirochaetota</taxon>
        <taxon>Spirochaetia</taxon>
        <taxon>Leptospirales</taxon>
        <taxon>Leptospiraceae</taxon>
        <taxon>Leptospira</taxon>
    </lineage>
</organism>
<name>N1VWG8_9LEPT</name>
<protein>
    <submittedName>
        <fullName evidence="1">Uncharacterized protein</fullName>
    </submittedName>
</protein>
<dbReference type="Proteomes" id="UP000012227">
    <property type="component" value="Unassembled WGS sequence"/>
</dbReference>
<evidence type="ECO:0000313" key="2">
    <source>
        <dbReference type="Proteomes" id="UP000012227"/>
    </source>
</evidence>
<comment type="caution">
    <text evidence="1">The sequence shown here is derived from an EMBL/GenBank/DDBJ whole genome shotgun (WGS) entry which is preliminary data.</text>
</comment>